<gene>
    <name evidence="3" type="ORF">C1SCF055_LOCUS18131</name>
</gene>
<dbReference type="OrthoDB" id="185373at2759"/>
<proteinExistence type="predicted"/>
<feature type="repeat" description="PPR" evidence="2">
    <location>
        <begin position="163"/>
        <end position="197"/>
    </location>
</feature>
<evidence type="ECO:0000256" key="1">
    <source>
        <dbReference type="ARBA" id="ARBA00022737"/>
    </source>
</evidence>
<dbReference type="EMBL" id="CAMXCT020001558">
    <property type="protein sequence ID" value="CAL1144579.1"/>
    <property type="molecule type" value="Genomic_DNA"/>
</dbReference>
<keyword evidence="1" id="KW-0677">Repeat</keyword>
<name>A0A9P1FVK9_9DINO</name>
<comment type="caution">
    <text evidence="3">The sequence shown here is derived from an EMBL/GenBank/DDBJ whole genome shotgun (WGS) entry which is preliminary data.</text>
</comment>
<dbReference type="NCBIfam" id="TIGR00756">
    <property type="entry name" value="PPR"/>
    <property type="match status" value="1"/>
</dbReference>
<evidence type="ECO:0000256" key="2">
    <source>
        <dbReference type="PROSITE-ProRule" id="PRU00708"/>
    </source>
</evidence>
<dbReference type="InterPro" id="IPR011990">
    <property type="entry name" value="TPR-like_helical_dom_sf"/>
</dbReference>
<sequence>MGRQQAALQAFNFGQFIRQKGLQMDTFFCNNVLQACSSTQRWDLPLAVLETMLHSGPSPDIASFGATVHALATSGRWRQALAVADHVVLNEVICGALVAACEKAAQWEVALDLLRSMKGASGASVQPNVVIYSSAISACEKGGEWRAALGVLKELGDEMLQADLIAYSASISACARGGHWQQALQLMAEMNSIELLPNIVIYNAALDALAHEPQNWTLAFQLLRSLRSATFRPQLESYSCALRAMGPQRWQQSLALWTEMLADGIQADAIAFGAMLDVEMGSWQISLWLLKQMEEHHMRPDAVAMAAVLRSCEGKQQLQLLEMLQDEDIIVGAAEDSEFLGSGNWSFAAAMYCGLGPEDVSGEALRLLQGMREEGPMPDAFCCNSVIKACSSLKQQLRVFEDMQRQGPSPDVATHGALMTALGREHHWEKCVAMLEEMISQHLESNVIVCADFTCGDLT</sequence>
<accession>A0A9P1FVK9</accession>
<dbReference type="AlphaFoldDB" id="A0A9P1FVK9"/>
<keyword evidence="6" id="KW-1185">Reference proteome</keyword>
<reference evidence="3" key="1">
    <citation type="submission" date="2022-10" db="EMBL/GenBank/DDBJ databases">
        <authorList>
            <person name="Chen Y."/>
            <person name="Dougan E. K."/>
            <person name="Chan C."/>
            <person name="Rhodes N."/>
            <person name="Thang M."/>
        </authorList>
    </citation>
    <scope>NUCLEOTIDE SEQUENCE</scope>
</reference>
<protein>
    <submittedName>
        <fullName evidence="5">Pentatricopeptide repeat-containing protein At1g09900</fullName>
    </submittedName>
</protein>
<dbReference type="EMBL" id="CAMXCT030001558">
    <property type="protein sequence ID" value="CAL4778516.1"/>
    <property type="molecule type" value="Genomic_DNA"/>
</dbReference>
<dbReference type="EMBL" id="CAMXCT010001558">
    <property type="protein sequence ID" value="CAI3991204.1"/>
    <property type="molecule type" value="Genomic_DNA"/>
</dbReference>
<dbReference type="Pfam" id="PF13812">
    <property type="entry name" value="PPR_3"/>
    <property type="match status" value="1"/>
</dbReference>
<evidence type="ECO:0000313" key="4">
    <source>
        <dbReference type="EMBL" id="CAL1144579.1"/>
    </source>
</evidence>
<organism evidence="3">
    <name type="scientific">Cladocopium goreaui</name>
    <dbReference type="NCBI Taxonomy" id="2562237"/>
    <lineage>
        <taxon>Eukaryota</taxon>
        <taxon>Sar</taxon>
        <taxon>Alveolata</taxon>
        <taxon>Dinophyceae</taxon>
        <taxon>Suessiales</taxon>
        <taxon>Symbiodiniaceae</taxon>
        <taxon>Cladocopium</taxon>
    </lineage>
</organism>
<evidence type="ECO:0000313" key="6">
    <source>
        <dbReference type="Proteomes" id="UP001152797"/>
    </source>
</evidence>
<dbReference type="Gene3D" id="1.25.40.10">
    <property type="entry name" value="Tetratricopeptide repeat domain"/>
    <property type="match status" value="4"/>
</dbReference>
<dbReference type="PANTHER" id="PTHR47447:SF17">
    <property type="entry name" value="OS12G0638900 PROTEIN"/>
    <property type="match status" value="1"/>
</dbReference>
<dbReference type="Proteomes" id="UP001152797">
    <property type="component" value="Unassembled WGS sequence"/>
</dbReference>
<reference evidence="4" key="2">
    <citation type="submission" date="2024-04" db="EMBL/GenBank/DDBJ databases">
        <authorList>
            <person name="Chen Y."/>
            <person name="Shah S."/>
            <person name="Dougan E. K."/>
            <person name="Thang M."/>
            <person name="Chan C."/>
        </authorList>
    </citation>
    <scope>NUCLEOTIDE SEQUENCE [LARGE SCALE GENOMIC DNA]</scope>
</reference>
<evidence type="ECO:0000313" key="5">
    <source>
        <dbReference type="EMBL" id="CAL4778516.1"/>
    </source>
</evidence>
<dbReference type="Pfam" id="PF01535">
    <property type="entry name" value="PPR"/>
    <property type="match status" value="1"/>
</dbReference>
<feature type="repeat" description="PPR" evidence="2">
    <location>
        <begin position="25"/>
        <end position="59"/>
    </location>
</feature>
<dbReference type="PANTHER" id="PTHR47447">
    <property type="entry name" value="OS03G0856100 PROTEIN"/>
    <property type="match status" value="1"/>
</dbReference>
<evidence type="ECO:0000313" key="3">
    <source>
        <dbReference type="EMBL" id="CAI3991204.1"/>
    </source>
</evidence>
<dbReference type="PROSITE" id="PS51375">
    <property type="entry name" value="PPR"/>
    <property type="match status" value="3"/>
</dbReference>
<feature type="repeat" description="PPR" evidence="2">
    <location>
        <begin position="411"/>
        <end position="445"/>
    </location>
</feature>
<dbReference type="InterPro" id="IPR002885">
    <property type="entry name" value="PPR_rpt"/>
</dbReference>